<proteinExistence type="predicted"/>
<accession>S8EGV5</accession>
<reference evidence="1 2" key="1">
    <citation type="journal article" date="2013" name="BMC Genomics">
        <title>The miniature genome of a carnivorous plant Genlisea aurea contains a low number of genes and short non-coding sequences.</title>
        <authorList>
            <person name="Leushkin E.V."/>
            <person name="Sutormin R.A."/>
            <person name="Nabieva E.R."/>
            <person name="Penin A.A."/>
            <person name="Kondrashov A.S."/>
            <person name="Logacheva M.D."/>
        </authorList>
    </citation>
    <scope>NUCLEOTIDE SEQUENCE [LARGE SCALE GENOMIC DNA]</scope>
</reference>
<gene>
    <name evidence="1" type="ORF">M569_02876</name>
</gene>
<sequence length="106" mass="11843">MPEVTVEGREGRGRILLDVAPKEATIVALDDDFSCYMVCSAYVRFDVSEDLAFVRPFGAEVHRVENKFETLVAANYGKICGKERECCCAWRMKNSAGFVQAKGNRV</sequence>
<organism evidence="1 2">
    <name type="scientific">Genlisea aurea</name>
    <dbReference type="NCBI Taxonomy" id="192259"/>
    <lineage>
        <taxon>Eukaryota</taxon>
        <taxon>Viridiplantae</taxon>
        <taxon>Streptophyta</taxon>
        <taxon>Embryophyta</taxon>
        <taxon>Tracheophyta</taxon>
        <taxon>Spermatophyta</taxon>
        <taxon>Magnoliopsida</taxon>
        <taxon>eudicotyledons</taxon>
        <taxon>Gunneridae</taxon>
        <taxon>Pentapetalae</taxon>
        <taxon>asterids</taxon>
        <taxon>lamiids</taxon>
        <taxon>Lamiales</taxon>
        <taxon>Lentibulariaceae</taxon>
        <taxon>Genlisea</taxon>
    </lineage>
</organism>
<name>S8EGV5_9LAMI</name>
<dbReference type="AlphaFoldDB" id="S8EGV5"/>
<keyword evidence="2" id="KW-1185">Reference proteome</keyword>
<evidence type="ECO:0000313" key="1">
    <source>
        <dbReference type="EMBL" id="EPS71887.1"/>
    </source>
</evidence>
<dbReference type="Proteomes" id="UP000015453">
    <property type="component" value="Unassembled WGS sequence"/>
</dbReference>
<comment type="caution">
    <text evidence="1">The sequence shown here is derived from an EMBL/GenBank/DDBJ whole genome shotgun (WGS) entry which is preliminary data.</text>
</comment>
<evidence type="ECO:0000313" key="2">
    <source>
        <dbReference type="Proteomes" id="UP000015453"/>
    </source>
</evidence>
<dbReference type="EMBL" id="AUSU01001076">
    <property type="protein sequence ID" value="EPS71887.1"/>
    <property type="molecule type" value="Genomic_DNA"/>
</dbReference>
<protein>
    <submittedName>
        <fullName evidence="1">Uncharacterized protein</fullName>
    </submittedName>
</protein>